<comment type="caution">
    <text evidence="2">The sequence shown here is derived from an EMBL/GenBank/DDBJ whole genome shotgun (WGS) entry which is preliminary data.</text>
</comment>
<feature type="region of interest" description="Disordered" evidence="1">
    <location>
        <begin position="82"/>
        <end position="113"/>
    </location>
</feature>
<sequence length="113" mass="13204">SRAGTRSVATLNAEQLDRKRKNDRLGQQEIRKRTKDYIKRLEKKVEELSDPEFDLALEKAHRKNIELEQELAWLQKLLESNNGASSQQQTSKNHHTQQQPLSYQAQEHPIPFS</sequence>
<evidence type="ECO:0000313" key="3">
    <source>
        <dbReference type="Proteomes" id="UP000824998"/>
    </source>
</evidence>
<dbReference type="Gene3D" id="1.20.5.170">
    <property type="match status" value="1"/>
</dbReference>
<feature type="non-terminal residue" evidence="2">
    <location>
        <position position="113"/>
    </location>
</feature>
<accession>A0A9P7YAG0</accession>
<reference evidence="2" key="1">
    <citation type="journal article" date="2021" name="IMA Fungus">
        <title>Genomic characterization of three marine fungi, including Emericellopsis atlantica sp. nov. with signatures of a generalist lifestyle and marine biomass degradation.</title>
        <authorList>
            <person name="Hagestad O.C."/>
            <person name="Hou L."/>
            <person name="Andersen J.H."/>
            <person name="Hansen E.H."/>
            <person name="Altermark B."/>
            <person name="Li C."/>
            <person name="Kuhnert E."/>
            <person name="Cox R.J."/>
            <person name="Crous P.W."/>
            <person name="Spatafora J.W."/>
            <person name="Lail K."/>
            <person name="Amirebrahimi M."/>
            <person name="Lipzen A."/>
            <person name="Pangilinan J."/>
            <person name="Andreopoulos W."/>
            <person name="Hayes R.D."/>
            <person name="Ng V."/>
            <person name="Grigoriev I.V."/>
            <person name="Jackson S.A."/>
            <person name="Sutton T.D.S."/>
            <person name="Dobson A.D.W."/>
            <person name="Rama T."/>
        </authorList>
    </citation>
    <scope>NUCLEOTIDE SEQUENCE</scope>
    <source>
        <strain evidence="2">TRa018bII</strain>
    </source>
</reference>
<dbReference type="EMBL" id="MU251765">
    <property type="protein sequence ID" value="KAG9229475.1"/>
    <property type="molecule type" value="Genomic_DNA"/>
</dbReference>
<feature type="compositionally biased region" description="Polar residues" evidence="1">
    <location>
        <begin position="82"/>
        <end position="105"/>
    </location>
</feature>
<dbReference type="OrthoDB" id="2985014at2759"/>
<dbReference type="Proteomes" id="UP000824998">
    <property type="component" value="Unassembled WGS sequence"/>
</dbReference>
<name>A0A9P7YAG0_9HELO</name>
<keyword evidence="3" id="KW-1185">Reference proteome</keyword>
<evidence type="ECO:0000313" key="2">
    <source>
        <dbReference type="EMBL" id="KAG9229475.1"/>
    </source>
</evidence>
<proteinExistence type="predicted"/>
<gene>
    <name evidence="2" type="ORF">BJ875DRAFT_344062</name>
</gene>
<dbReference type="AlphaFoldDB" id="A0A9P7YAG0"/>
<dbReference type="SUPFAM" id="SSF57959">
    <property type="entry name" value="Leucine zipper domain"/>
    <property type="match status" value="1"/>
</dbReference>
<organism evidence="2 3">
    <name type="scientific">Amylocarpus encephaloides</name>
    <dbReference type="NCBI Taxonomy" id="45428"/>
    <lineage>
        <taxon>Eukaryota</taxon>
        <taxon>Fungi</taxon>
        <taxon>Dikarya</taxon>
        <taxon>Ascomycota</taxon>
        <taxon>Pezizomycotina</taxon>
        <taxon>Leotiomycetes</taxon>
        <taxon>Helotiales</taxon>
        <taxon>Helotiales incertae sedis</taxon>
        <taxon>Amylocarpus</taxon>
    </lineage>
</organism>
<evidence type="ECO:0000256" key="1">
    <source>
        <dbReference type="SAM" id="MobiDB-lite"/>
    </source>
</evidence>
<dbReference type="GO" id="GO:0003700">
    <property type="term" value="F:DNA-binding transcription factor activity"/>
    <property type="evidence" value="ECO:0007669"/>
    <property type="project" value="InterPro"/>
</dbReference>
<feature type="non-terminal residue" evidence="2">
    <location>
        <position position="1"/>
    </location>
</feature>
<dbReference type="InterPro" id="IPR046347">
    <property type="entry name" value="bZIP_sf"/>
</dbReference>
<feature type="region of interest" description="Disordered" evidence="1">
    <location>
        <begin position="1"/>
        <end position="28"/>
    </location>
</feature>
<protein>
    <submittedName>
        <fullName evidence="2">Uncharacterized protein</fullName>
    </submittedName>
</protein>